<dbReference type="PROSITE" id="PS50066">
    <property type="entry name" value="MADS_BOX_2"/>
    <property type="match status" value="1"/>
</dbReference>
<dbReference type="GO" id="GO:0003677">
    <property type="term" value="F:DNA binding"/>
    <property type="evidence" value="ECO:0007669"/>
    <property type="project" value="UniProtKB-KW"/>
</dbReference>
<dbReference type="SUPFAM" id="SSF55455">
    <property type="entry name" value="SRF-like"/>
    <property type="match status" value="1"/>
</dbReference>
<sequence>MSTKAQSHKSRHKSRTQKDQSNIQQTIRRRMVTLFSKGVELSDLCDADVFMAVYVNGKFHVLTTDSKGGWLSAEQLEQHYPPPVRKKPEDYRPPQRKQKNNQRVNIVVGEEVKTRNDVEYTALDIGAGSIPCA</sequence>
<evidence type="ECO:0000256" key="6">
    <source>
        <dbReference type="SAM" id="MobiDB-lite"/>
    </source>
</evidence>
<dbReference type="GO" id="GO:0045944">
    <property type="term" value="P:positive regulation of transcription by RNA polymerase II"/>
    <property type="evidence" value="ECO:0007669"/>
    <property type="project" value="UniProtKB-ARBA"/>
</dbReference>
<evidence type="ECO:0000313" key="9">
    <source>
        <dbReference type="Proteomes" id="UP000224634"/>
    </source>
</evidence>
<dbReference type="Gene3D" id="3.40.1810.10">
    <property type="entry name" value="Transcription factor, MADS-box"/>
    <property type="match status" value="1"/>
</dbReference>
<reference evidence="8 9" key="1">
    <citation type="submission" date="2017-10" db="EMBL/GenBank/DDBJ databases">
        <title>Comparative genomics in systemic dimorphic fungi from Ajellomycetaceae.</title>
        <authorList>
            <person name="Munoz J.F."/>
            <person name="Mcewen J.G."/>
            <person name="Clay O.K."/>
            <person name="Cuomo C.A."/>
        </authorList>
    </citation>
    <scope>NUCLEOTIDE SEQUENCE [LARGE SCALE GENOMIC DNA]</scope>
    <source>
        <strain evidence="8 9">UAMH7299</strain>
    </source>
</reference>
<comment type="caution">
    <text evidence="8">The sequence shown here is derived from an EMBL/GenBank/DDBJ whole genome shotgun (WGS) entry which is preliminary data.</text>
</comment>
<keyword evidence="5" id="KW-0539">Nucleus</keyword>
<evidence type="ECO:0000256" key="5">
    <source>
        <dbReference type="ARBA" id="ARBA00023242"/>
    </source>
</evidence>
<dbReference type="InterPro" id="IPR002100">
    <property type="entry name" value="TF_MADSbox"/>
</dbReference>
<keyword evidence="9" id="KW-1185">Reference proteome</keyword>
<evidence type="ECO:0000259" key="7">
    <source>
        <dbReference type="PROSITE" id="PS50066"/>
    </source>
</evidence>
<evidence type="ECO:0000256" key="4">
    <source>
        <dbReference type="ARBA" id="ARBA00023163"/>
    </source>
</evidence>
<dbReference type="GO" id="GO:0046983">
    <property type="term" value="F:protein dimerization activity"/>
    <property type="evidence" value="ECO:0007669"/>
    <property type="project" value="InterPro"/>
</dbReference>
<dbReference type="EMBL" id="PDNA01000277">
    <property type="protein sequence ID" value="PGG99135.1"/>
    <property type="molecule type" value="Genomic_DNA"/>
</dbReference>
<evidence type="ECO:0000256" key="2">
    <source>
        <dbReference type="ARBA" id="ARBA00023015"/>
    </source>
</evidence>
<dbReference type="Proteomes" id="UP000224634">
    <property type="component" value="Unassembled WGS sequence"/>
</dbReference>
<gene>
    <name evidence="8" type="ORF">AJ80_09399</name>
</gene>
<feature type="region of interest" description="Disordered" evidence="6">
    <location>
        <begin position="1"/>
        <end position="24"/>
    </location>
</feature>
<dbReference type="GO" id="GO:0005634">
    <property type="term" value="C:nucleus"/>
    <property type="evidence" value="ECO:0007669"/>
    <property type="project" value="UniProtKB-SubCell"/>
</dbReference>
<dbReference type="Pfam" id="PF00319">
    <property type="entry name" value="SRF-TF"/>
    <property type="match status" value="1"/>
</dbReference>
<comment type="subcellular location">
    <subcellularLocation>
        <location evidence="1">Nucleus</location>
    </subcellularLocation>
</comment>
<feature type="region of interest" description="Disordered" evidence="6">
    <location>
        <begin position="77"/>
        <end position="101"/>
    </location>
</feature>
<dbReference type="OrthoDB" id="1898716at2759"/>
<dbReference type="InterPro" id="IPR036879">
    <property type="entry name" value="TF_MADSbox_sf"/>
</dbReference>
<evidence type="ECO:0000256" key="3">
    <source>
        <dbReference type="ARBA" id="ARBA00023125"/>
    </source>
</evidence>
<keyword evidence="2" id="KW-0805">Transcription regulation</keyword>
<organism evidence="8 9">
    <name type="scientific">Polytolypa hystricis (strain UAMH7299)</name>
    <dbReference type="NCBI Taxonomy" id="1447883"/>
    <lineage>
        <taxon>Eukaryota</taxon>
        <taxon>Fungi</taxon>
        <taxon>Dikarya</taxon>
        <taxon>Ascomycota</taxon>
        <taxon>Pezizomycotina</taxon>
        <taxon>Eurotiomycetes</taxon>
        <taxon>Eurotiomycetidae</taxon>
        <taxon>Onygenales</taxon>
        <taxon>Onygenales incertae sedis</taxon>
        <taxon>Polytolypa</taxon>
    </lineage>
</organism>
<feature type="compositionally biased region" description="Basic residues" evidence="6">
    <location>
        <begin position="1"/>
        <end position="15"/>
    </location>
</feature>
<keyword evidence="4" id="KW-0804">Transcription</keyword>
<feature type="domain" description="MADS-box" evidence="7">
    <location>
        <begin position="7"/>
        <end position="56"/>
    </location>
</feature>
<evidence type="ECO:0000313" key="8">
    <source>
        <dbReference type="EMBL" id="PGG99135.1"/>
    </source>
</evidence>
<proteinExistence type="predicted"/>
<dbReference type="AlphaFoldDB" id="A0A2B7WQV4"/>
<name>A0A2B7WQV4_POLH7</name>
<protein>
    <recommendedName>
        <fullName evidence="7">MADS-box domain-containing protein</fullName>
    </recommendedName>
</protein>
<keyword evidence="3" id="KW-0238">DNA-binding</keyword>
<accession>A0A2B7WQV4</accession>
<evidence type="ECO:0000256" key="1">
    <source>
        <dbReference type="ARBA" id="ARBA00004123"/>
    </source>
</evidence>